<dbReference type="STRING" id="27835.A0A0N4XN15"/>
<keyword evidence="1" id="KW-1133">Transmembrane helix</keyword>
<proteinExistence type="predicted"/>
<gene>
    <name evidence="2" type="ORF">NBR_LOCUS3918</name>
</gene>
<keyword evidence="1" id="KW-0812">Transmembrane</keyword>
<evidence type="ECO:0000256" key="1">
    <source>
        <dbReference type="SAM" id="Phobius"/>
    </source>
</evidence>
<keyword evidence="3" id="KW-1185">Reference proteome</keyword>
<organism evidence="4">
    <name type="scientific">Nippostrongylus brasiliensis</name>
    <name type="common">Rat hookworm</name>
    <dbReference type="NCBI Taxonomy" id="27835"/>
    <lineage>
        <taxon>Eukaryota</taxon>
        <taxon>Metazoa</taxon>
        <taxon>Ecdysozoa</taxon>
        <taxon>Nematoda</taxon>
        <taxon>Chromadorea</taxon>
        <taxon>Rhabditida</taxon>
        <taxon>Rhabditina</taxon>
        <taxon>Rhabditomorpha</taxon>
        <taxon>Strongyloidea</taxon>
        <taxon>Heligmosomidae</taxon>
        <taxon>Nippostrongylus</taxon>
    </lineage>
</organism>
<protein>
    <submittedName>
        <fullName evidence="2 4">Uncharacterized protein</fullName>
    </submittedName>
</protein>
<evidence type="ECO:0000313" key="4">
    <source>
        <dbReference type="WBParaSite" id="NBR_0000391701-mRNA-1"/>
    </source>
</evidence>
<dbReference type="Proteomes" id="UP000271162">
    <property type="component" value="Unassembled WGS sequence"/>
</dbReference>
<dbReference type="AlphaFoldDB" id="A0A0N4XN15"/>
<reference evidence="2 3" key="2">
    <citation type="submission" date="2018-11" db="EMBL/GenBank/DDBJ databases">
        <authorList>
            <consortium name="Pathogen Informatics"/>
        </authorList>
    </citation>
    <scope>NUCLEOTIDE SEQUENCE [LARGE SCALE GENOMIC DNA]</scope>
</reference>
<dbReference type="WBParaSite" id="NBR_0000391701-mRNA-1">
    <property type="protein sequence ID" value="NBR_0000391701-mRNA-1"/>
    <property type="gene ID" value="NBR_0000391701"/>
</dbReference>
<evidence type="ECO:0000313" key="3">
    <source>
        <dbReference type="Proteomes" id="UP000271162"/>
    </source>
</evidence>
<reference evidence="4" key="1">
    <citation type="submission" date="2017-02" db="UniProtKB">
        <authorList>
            <consortium name="WormBaseParasite"/>
        </authorList>
    </citation>
    <scope>IDENTIFICATION</scope>
</reference>
<dbReference type="EMBL" id="UYSL01006516">
    <property type="protein sequence ID" value="VDL67507.1"/>
    <property type="molecule type" value="Genomic_DNA"/>
</dbReference>
<feature type="transmembrane region" description="Helical" evidence="1">
    <location>
        <begin position="14"/>
        <end position="36"/>
    </location>
</feature>
<sequence>MPTDLLHREDIENLLSTVTLIAAILFFFSFFVAMYAHIKKSIFQSGVSFCGYISLCWTSNLEWTIEEYKQSRDSQYLSKLEELRRKINGQQANFFA</sequence>
<accession>A0A0N4XN15</accession>
<evidence type="ECO:0000313" key="2">
    <source>
        <dbReference type="EMBL" id="VDL67507.1"/>
    </source>
</evidence>
<keyword evidence="1" id="KW-0472">Membrane</keyword>
<name>A0A0N4XN15_NIPBR</name>